<dbReference type="Proteomes" id="UP000823775">
    <property type="component" value="Unassembled WGS sequence"/>
</dbReference>
<comment type="caution">
    <text evidence="1">The sequence shown here is derived from an EMBL/GenBank/DDBJ whole genome shotgun (WGS) entry which is preliminary data.</text>
</comment>
<sequence>TTENKNVNEVNEDEKLRGDTNLLQFDPKVTNFSTISQAPETPNNSSKQYTLLGESIIQLKDKIQALIDGKVIYPS</sequence>
<accession>A0ABS8SLL1</accession>
<evidence type="ECO:0000313" key="1">
    <source>
        <dbReference type="EMBL" id="MCD7459708.1"/>
    </source>
</evidence>
<gene>
    <name evidence="1" type="ORF">HAX54_041686</name>
</gene>
<dbReference type="EMBL" id="JACEIK010000603">
    <property type="protein sequence ID" value="MCD7459708.1"/>
    <property type="molecule type" value="Genomic_DNA"/>
</dbReference>
<keyword evidence="2" id="KW-1185">Reference proteome</keyword>
<proteinExistence type="predicted"/>
<feature type="non-terminal residue" evidence="1">
    <location>
        <position position="1"/>
    </location>
</feature>
<organism evidence="1 2">
    <name type="scientific">Datura stramonium</name>
    <name type="common">Jimsonweed</name>
    <name type="synonym">Common thornapple</name>
    <dbReference type="NCBI Taxonomy" id="4076"/>
    <lineage>
        <taxon>Eukaryota</taxon>
        <taxon>Viridiplantae</taxon>
        <taxon>Streptophyta</taxon>
        <taxon>Embryophyta</taxon>
        <taxon>Tracheophyta</taxon>
        <taxon>Spermatophyta</taxon>
        <taxon>Magnoliopsida</taxon>
        <taxon>eudicotyledons</taxon>
        <taxon>Gunneridae</taxon>
        <taxon>Pentapetalae</taxon>
        <taxon>asterids</taxon>
        <taxon>lamiids</taxon>
        <taxon>Solanales</taxon>
        <taxon>Solanaceae</taxon>
        <taxon>Solanoideae</taxon>
        <taxon>Datureae</taxon>
        <taxon>Datura</taxon>
    </lineage>
</organism>
<reference evidence="1 2" key="1">
    <citation type="journal article" date="2021" name="BMC Genomics">
        <title>Datura genome reveals duplications of psychoactive alkaloid biosynthetic genes and high mutation rate following tissue culture.</title>
        <authorList>
            <person name="Rajewski A."/>
            <person name="Carter-House D."/>
            <person name="Stajich J."/>
            <person name="Litt A."/>
        </authorList>
    </citation>
    <scope>NUCLEOTIDE SEQUENCE [LARGE SCALE GENOMIC DNA]</scope>
    <source>
        <strain evidence="1">AR-01</strain>
    </source>
</reference>
<evidence type="ECO:0000313" key="2">
    <source>
        <dbReference type="Proteomes" id="UP000823775"/>
    </source>
</evidence>
<protein>
    <submittedName>
        <fullName evidence="1">Uncharacterized protein</fullName>
    </submittedName>
</protein>
<name>A0ABS8SLL1_DATST</name>